<evidence type="ECO:0000256" key="3">
    <source>
        <dbReference type="SAM" id="SignalP"/>
    </source>
</evidence>
<dbReference type="Gene3D" id="3.40.630.40">
    <property type="entry name" value="Zn-dependent exopeptidases"/>
    <property type="match status" value="1"/>
</dbReference>
<proteinExistence type="predicted"/>
<feature type="signal peptide" evidence="3">
    <location>
        <begin position="1"/>
        <end position="23"/>
    </location>
</feature>
<feature type="region of interest" description="Disordered" evidence="2">
    <location>
        <begin position="31"/>
        <end position="72"/>
    </location>
</feature>
<protein>
    <submittedName>
        <fullName evidence="5">N-acetylmuramoyl-L-alanine amidase</fullName>
    </submittedName>
</protein>
<dbReference type="CDD" id="cd02696">
    <property type="entry name" value="MurNAc-LAA"/>
    <property type="match status" value="1"/>
</dbReference>
<evidence type="ECO:0000313" key="5">
    <source>
        <dbReference type="EMBL" id="GAA1520111.1"/>
    </source>
</evidence>
<dbReference type="SUPFAM" id="SSF53187">
    <property type="entry name" value="Zn-dependent exopeptidases"/>
    <property type="match status" value="1"/>
</dbReference>
<dbReference type="Proteomes" id="UP001500842">
    <property type="component" value="Unassembled WGS sequence"/>
</dbReference>
<organism evidence="5 6">
    <name type="scientific">Nocardioides humi</name>
    <dbReference type="NCBI Taxonomy" id="449461"/>
    <lineage>
        <taxon>Bacteria</taxon>
        <taxon>Bacillati</taxon>
        <taxon>Actinomycetota</taxon>
        <taxon>Actinomycetes</taxon>
        <taxon>Propionibacteriales</taxon>
        <taxon>Nocardioidaceae</taxon>
        <taxon>Nocardioides</taxon>
    </lineage>
</organism>
<evidence type="ECO:0000256" key="1">
    <source>
        <dbReference type="ARBA" id="ARBA00022801"/>
    </source>
</evidence>
<dbReference type="Pfam" id="PF01520">
    <property type="entry name" value="Amidase_3"/>
    <property type="match status" value="1"/>
</dbReference>
<feature type="compositionally biased region" description="Low complexity" evidence="2">
    <location>
        <begin position="47"/>
        <end position="72"/>
    </location>
</feature>
<name>A0ABN2AJU9_9ACTN</name>
<dbReference type="SMART" id="SM00646">
    <property type="entry name" value="Ami_3"/>
    <property type="match status" value="1"/>
</dbReference>
<dbReference type="EMBL" id="BAAAOR010000021">
    <property type="protein sequence ID" value="GAA1520111.1"/>
    <property type="molecule type" value="Genomic_DNA"/>
</dbReference>
<feature type="domain" description="MurNAc-LAA" evidence="4">
    <location>
        <begin position="175"/>
        <end position="291"/>
    </location>
</feature>
<dbReference type="InterPro" id="IPR002508">
    <property type="entry name" value="MurNAc-LAA_cat"/>
</dbReference>
<feature type="chain" id="PRO_5045862153" evidence="3">
    <location>
        <begin position="24"/>
        <end position="296"/>
    </location>
</feature>
<comment type="caution">
    <text evidence="5">The sequence shown here is derived from an EMBL/GenBank/DDBJ whole genome shotgun (WGS) entry which is preliminary data.</text>
</comment>
<accession>A0ABN2AJU9</accession>
<evidence type="ECO:0000259" key="4">
    <source>
        <dbReference type="SMART" id="SM00646"/>
    </source>
</evidence>
<sequence>MPRLPAVVTALLASGLAAGLVLGGCGDGGTNGAGGPAERTSETPGGAAPSTSTAEPSATPTATPSATARPRPLAGRVVVLDPGHQLGNARFRSQINRRVDAGGFDKECNTTGTSSDDGYPEATFTWEVAVQARKQLRRLGAKVVLTRDDNSADAWGPCIDERGRIGNPDEPGPTADVRVSIHGDGNTSSTAHGFHVIRPGELAGWTDDVVEPSERLAVALRDALVDAGFAPSTYLGDDGIDVRTDLGTLNHSDVPVVMAELGNMRDAGDAAVMESEAGRKRYARALTAAIRAFLTG</sequence>
<dbReference type="PANTHER" id="PTHR30404">
    <property type="entry name" value="N-ACETYLMURAMOYL-L-ALANINE AMIDASE"/>
    <property type="match status" value="1"/>
</dbReference>
<dbReference type="PANTHER" id="PTHR30404:SF0">
    <property type="entry name" value="N-ACETYLMURAMOYL-L-ALANINE AMIDASE AMIC"/>
    <property type="match status" value="1"/>
</dbReference>
<keyword evidence="1" id="KW-0378">Hydrolase</keyword>
<keyword evidence="6" id="KW-1185">Reference proteome</keyword>
<gene>
    <name evidence="5" type="ORF">GCM10009788_24910</name>
</gene>
<dbReference type="InterPro" id="IPR050695">
    <property type="entry name" value="N-acetylmuramoyl_amidase_3"/>
</dbReference>
<keyword evidence="3" id="KW-0732">Signal</keyword>
<evidence type="ECO:0000256" key="2">
    <source>
        <dbReference type="SAM" id="MobiDB-lite"/>
    </source>
</evidence>
<reference evidence="5 6" key="1">
    <citation type="journal article" date="2019" name="Int. J. Syst. Evol. Microbiol.">
        <title>The Global Catalogue of Microorganisms (GCM) 10K type strain sequencing project: providing services to taxonomists for standard genome sequencing and annotation.</title>
        <authorList>
            <consortium name="The Broad Institute Genomics Platform"/>
            <consortium name="The Broad Institute Genome Sequencing Center for Infectious Disease"/>
            <person name="Wu L."/>
            <person name="Ma J."/>
        </authorList>
    </citation>
    <scope>NUCLEOTIDE SEQUENCE [LARGE SCALE GENOMIC DNA]</scope>
    <source>
        <strain evidence="5 6">JCM 14942</strain>
    </source>
</reference>
<dbReference type="RefSeq" id="WP_219996113.1">
    <property type="nucleotide sequence ID" value="NZ_BAAAOR010000021.1"/>
</dbReference>
<evidence type="ECO:0000313" key="6">
    <source>
        <dbReference type="Proteomes" id="UP001500842"/>
    </source>
</evidence>
<dbReference type="PROSITE" id="PS51257">
    <property type="entry name" value="PROKAR_LIPOPROTEIN"/>
    <property type="match status" value="1"/>
</dbReference>